<evidence type="ECO:0000256" key="2">
    <source>
        <dbReference type="SAM" id="MobiDB-lite"/>
    </source>
</evidence>
<accession>A0A7R8ZZ22</accession>
<dbReference type="GO" id="GO:0006753">
    <property type="term" value="P:nucleoside phosphate metabolic process"/>
    <property type="evidence" value="ECO:0007669"/>
    <property type="project" value="TreeGrafter"/>
</dbReference>
<evidence type="ECO:0000256" key="1">
    <source>
        <dbReference type="RuleBase" id="RU003476"/>
    </source>
</evidence>
<gene>
    <name evidence="3" type="ORF">CTOB1V02_LOCUS14935</name>
</gene>
<proteinExistence type="inferred from homology"/>
<dbReference type="EMBL" id="OB684989">
    <property type="protein sequence ID" value="CAD7237120.1"/>
    <property type="molecule type" value="Genomic_DNA"/>
</dbReference>
<evidence type="ECO:0000313" key="3">
    <source>
        <dbReference type="EMBL" id="CAD7237120.1"/>
    </source>
</evidence>
<dbReference type="Gene3D" id="3.90.79.10">
    <property type="entry name" value="Nucleoside Triphosphate Pyrophosphohydrolase"/>
    <property type="match status" value="1"/>
</dbReference>
<feature type="compositionally biased region" description="Polar residues" evidence="2">
    <location>
        <begin position="67"/>
        <end position="80"/>
    </location>
</feature>
<dbReference type="Pfam" id="PF00293">
    <property type="entry name" value="NUDIX"/>
    <property type="match status" value="1"/>
</dbReference>
<dbReference type="InterPro" id="IPR015797">
    <property type="entry name" value="NUDIX_hydrolase-like_dom_sf"/>
</dbReference>
<organism evidence="3">
    <name type="scientific">Cyprideis torosa</name>
    <dbReference type="NCBI Taxonomy" id="163714"/>
    <lineage>
        <taxon>Eukaryota</taxon>
        <taxon>Metazoa</taxon>
        <taxon>Ecdysozoa</taxon>
        <taxon>Arthropoda</taxon>
        <taxon>Crustacea</taxon>
        <taxon>Oligostraca</taxon>
        <taxon>Ostracoda</taxon>
        <taxon>Podocopa</taxon>
        <taxon>Podocopida</taxon>
        <taxon>Cytherocopina</taxon>
        <taxon>Cytheroidea</taxon>
        <taxon>Cytherideidae</taxon>
        <taxon>Cyprideis</taxon>
    </lineage>
</organism>
<dbReference type="SUPFAM" id="SSF55811">
    <property type="entry name" value="Nudix"/>
    <property type="match status" value="1"/>
</dbReference>
<dbReference type="GO" id="GO:0019693">
    <property type="term" value="P:ribose phosphate metabolic process"/>
    <property type="evidence" value="ECO:0007669"/>
    <property type="project" value="TreeGrafter"/>
</dbReference>
<dbReference type="CDD" id="cd24156">
    <property type="entry name" value="NUDIX_ADPRase_NudE"/>
    <property type="match status" value="1"/>
</dbReference>
<protein>
    <submittedName>
        <fullName evidence="3">Uncharacterized protein</fullName>
    </submittedName>
</protein>
<dbReference type="PANTHER" id="PTHR11839:SF12">
    <property type="entry name" value="ADP COMPOUNDS HYDROLASE NUDE"/>
    <property type="match status" value="1"/>
</dbReference>
<dbReference type="PANTHER" id="PTHR11839">
    <property type="entry name" value="UDP/ADP-SUGAR PYROPHOSPHATASE"/>
    <property type="match status" value="1"/>
</dbReference>
<dbReference type="GO" id="GO:0005829">
    <property type="term" value="C:cytosol"/>
    <property type="evidence" value="ECO:0007669"/>
    <property type="project" value="TreeGrafter"/>
</dbReference>
<dbReference type="InterPro" id="IPR020084">
    <property type="entry name" value="NUDIX_hydrolase_CS"/>
</dbReference>
<dbReference type="FunFam" id="3.90.79.10:FF:000006">
    <property type="entry name" value="ADP compounds hydrolase NudE"/>
    <property type="match status" value="1"/>
</dbReference>
<dbReference type="PRINTS" id="PR00502">
    <property type="entry name" value="NUDIXFAMILY"/>
</dbReference>
<dbReference type="InterPro" id="IPR020476">
    <property type="entry name" value="Nudix_hydrolase"/>
</dbReference>
<dbReference type="PROSITE" id="PS00893">
    <property type="entry name" value="NUDIX_BOX"/>
    <property type="match status" value="1"/>
</dbReference>
<sequence length="395" mass="45064">MDTAKNEEQSFFERLAAILNTPLPGTTGSGKAESAGKKTEAPEQEEEDSILDTIREILTQPLPGTQPEKNTQPDSNTTDNEMIAEPATEATLPVLEGDDWWERDFQAFQQHQERYRQSFHAKQQQDLERFTRYQAQEKQRIDAHQQREFDHFRQQQQWKLDTWKRQIEQGNSHLTAQQPQVMAPPPPPPIPGIPTPPWMTSPQRKKFANIHRVKKLPTIQRCEVVAKSRLFHIEAVDLTFSNGTQMQYERLRPNGGGGAVLVIPLLNPDTVIMIHEYAVGTERYELCLPKGRMEPGETPEEAANREMSEEIGYAAKRLTLLTSFTLAPAYMGHRTQIVLAEGLYPREAEGDEPEPLITEPWKLDNLHALAMSENCSEARTLAALYLVRDHLQTRN</sequence>
<dbReference type="GO" id="GO:0019144">
    <property type="term" value="F:ADP-sugar diphosphatase activity"/>
    <property type="evidence" value="ECO:0007669"/>
    <property type="project" value="TreeGrafter"/>
</dbReference>
<dbReference type="PROSITE" id="PS51462">
    <property type="entry name" value="NUDIX"/>
    <property type="match status" value="1"/>
</dbReference>
<feature type="region of interest" description="Disordered" evidence="2">
    <location>
        <begin position="18"/>
        <end position="81"/>
    </location>
</feature>
<reference evidence="3" key="1">
    <citation type="submission" date="2020-11" db="EMBL/GenBank/DDBJ databases">
        <authorList>
            <person name="Tran Van P."/>
        </authorList>
    </citation>
    <scope>NUCLEOTIDE SEQUENCE</scope>
</reference>
<comment type="similarity">
    <text evidence="1">Belongs to the Nudix hydrolase family.</text>
</comment>
<keyword evidence="1" id="KW-0378">Hydrolase</keyword>
<dbReference type="AlphaFoldDB" id="A0A7R8ZZ22"/>
<dbReference type="NCBIfam" id="NF008736">
    <property type="entry name" value="PRK11762.1"/>
    <property type="match status" value="1"/>
</dbReference>
<name>A0A7R8ZZ22_9CRUS</name>
<dbReference type="InterPro" id="IPR000086">
    <property type="entry name" value="NUDIX_hydrolase_dom"/>
</dbReference>
<dbReference type="OrthoDB" id="5950381at2759"/>